<dbReference type="AlphaFoldDB" id="A0A9N9QN69"/>
<evidence type="ECO:0000313" key="3">
    <source>
        <dbReference type="Proteomes" id="UP001152799"/>
    </source>
</evidence>
<dbReference type="Proteomes" id="UP001152799">
    <property type="component" value="Chromosome 8"/>
</dbReference>
<feature type="domain" description="Chitin-binding type-2" evidence="1">
    <location>
        <begin position="4"/>
        <end position="60"/>
    </location>
</feature>
<organism evidence="2 3">
    <name type="scientific">Ceutorhynchus assimilis</name>
    <name type="common">cabbage seed weevil</name>
    <dbReference type="NCBI Taxonomy" id="467358"/>
    <lineage>
        <taxon>Eukaryota</taxon>
        <taxon>Metazoa</taxon>
        <taxon>Ecdysozoa</taxon>
        <taxon>Arthropoda</taxon>
        <taxon>Hexapoda</taxon>
        <taxon>Insecta</taxon>
        <taxon>Pterygota</taxon>
        <taxon>Neoptera</taxon>
        <taxon>Endopterygota</taxon>
        <taxon>Coleoptera</taxon>
        <taxon>Polyphaga</taxon>
        <taxon>Cucujiformia</taxon>
        <taxon>Curculionidae</taxon>
        <taxon>Ceutorhynchinae</taxon>
        <taxon>Ceutorhynchus</taxon>
    </lineage>
</organism>
<protein>
    <recommendedName>
        <fullName evidence="1">Chitin-binding type-2 domain-containing protein</fullName>
    </recommendedName>
</protein>
<dbReference type="InterPro" id="IPR002557">
    <property type="entry name" value="Chitin-bd_dom"/>
</dbReference>
<dbReference type="GO" id="GO:0005576">
    <property type="term" value="C:extracellular region"/>
    <property type="evidence" value="ECO:0007669"/>
    <property type="project" value="InterPro"/>
</dbReference>
<dbReference type="Gene3D" id="2.170.140.10">
    <property type="entry name" value="Chitin binding domain"/>
    <property type="match status" value="1"/>
</dbReference>
<proteinExistence type="predicted"/>
<dbReference type="Pfam" id="PF01607">
    <property type="entry name" value="CBM_14"/>
    <property type="match status" value="1"/>
</dbReference>
<reference evidence="2" key="1">
    <citation type="submission" date="2022-01" db="EMBL/GenBank/DDBJ databases">
        <authorList>
            <person name="King R."/>
        </authorList>
    </citation>
    <scope>NUCLEOTIDE SEQUENCE</scope>
</reference>
<sequence>MGTTNCPDGCQTPFFLPHETCRKYWQCHNGISYEFSCMENLEWNPKLEFCDYKGSSGCKLEGFEGMSLDCPKEKPSRVPLAAILGFIPLRINTS</sequence>
<dbReference type="GO" id="GO:0008061">
    <property type="term" value="F:chitin binding"/>
    <property type="evidence" value="ECO:0007669"/>
    <property type="project" value="InterPro"/>
</dbReference>
<dbReference type="SMART" id="SM00494">
    <property type="entry name" value="ChtBD2"/>
    <property type="match status" value="1"/>
</dbReference>
<dbReference type="SUPFAM" id="SSF57625">
    <property type="entry name" value="Invertebrate chitin-binding proteins"/>
    <property type="match status" value="1"/>
</dbReference>
<dbReference type="InterPro" id="IPR036508">
    <property type="entry name" value="Chitin-bd_dom_sf"/>
</dbReference>
<name>A0A9N9QN69_9CUCU</name>
<dbReference type="OrthoDB" id="6020543at2759"/>
<keyword evidence="3" id="KW-1185">Reference proteome</keyword>
<accession>A0A9N9QN69</accession>
<gene>
    <name evidence="2" type="ORF">CEUTPL_LOCUS13096</name>
</gene>
<dbReference type="EMBL" id="OU892284">
    <property type="protein sequence ID" value="CAG9772690.1"/>
    <property type="molecule type" value="Genomic_DNA"/>
</dbReference>
<evidence type="ECO:0000313" key="2">
    <source>
        <dbReference type="EMBL" id="CAG9772690.1"/>
    </source>
</evidence>
<evidence type="ECO:0000259" key="1">
    <source>
        <dbReference type="SMART" id="SM00494"/>
    </source>
</evidence>